<accession>A0A167TN72</accession>
<gene>
    <name evidence="1" type="ORF">FIBSPDRAFT_1020172</name>
</gene>
<proteinExistence type="predicted"/>
<evidence type="ECO:0008006" key="3">
    <source>
        <dbReference type="Google" id="ProtNLM"/>
    </source>
</evidence>
<protein>
    <recommendedName>
        <fullName evidence="3">F-box domain-containing protein</fullName>
    </recommendedName>
</protein>
<sequence length="235" mass="26190">PTYLFDLATIGSELHHIYSSGASFVRLPLELVEEICENCAKSDCIALSSTSRFTRKAALHLVWRDIQIWPTGSGNTDPTRLVLEASQLNKEDRRDLMDITEARGFPQTFILQWGSEAVVVLLLDCMPRLKKLTIPGYQASSSLLSLRLRNIVSPPSCFLTIQHLTFTHYTSIQTAKAWLLLSSLKIFVLEAIDGDENEDEEENTTVDMVKLEGSKDDAQICWSISSAAGPAIPYI</sequence>
<keyword evidence="2" id="KW-1185">Reference proteome</keyword>
<organism evidence="1 2">
    <name type="scientific">Athelia psychrophila</name>
    <dbReference type="NCBI Taxonomy" id="1759441"/>
    <lineage>
        <taxon>Eukaryota</taxon>
        <taxon>Fungi</taxon>
        <taxon>Dikarya</taxon>
        <taxon>Basidiomycota</taxon>
        <taxon>Agaricomycotina</taxon>
        <taxon>Agaricomycetes</taxon>
        <taxon>Agaricomycetidae</taxon>
        <taxon>Atheliales</taxon>
        <taxon>Atheliaceae</taxon>
        <taxon>Athelia</taxon>
    </lineage>
</organism>
<name>A0A167TN72_9AGAM</name>
<dbReference type="AlphaFoldDB" id="A0A167TN72"/>
<feature type="non-terminal residue" evidence="1">
    <location>
        <position position="1"/>
    </location>
</feature>
<dbReference type="EMBL" id="KV418162">
    <property type="protein sequence ID" value="KZP03112.1"/>
    <property type="molecule type" value="Genomic_DNA"/>
</dbReference>
<evidence type="ECO:0000313" key="1">
    <source>
        <dbReference type="EMBL" id="KZP03112.1"/>
    </source>
</evidence>
<evidence type="ECO:0000313" key="2">
    <source>
        <dbReference type="Proteomes" id="UP000076532"/>
    </source>
</evidence>
<dbReference type="Proteomes" id="UP000076532">
    <property type="component" value="Unassembled WGS sequence"/>
</dbReference>
<reference evidence="1 2" key="1">
    <citation type="journal article" date="2016" name="Mol. Biol. Evol.">
        <title>Comparative Genomics of Early-Diverging Mushroom-Forming Fungi Provides Insights into the Origins of Lignocellulose Decay Capabilities.</title>
        <authorList>
            <person name="Nagy L.G."/>
            <person name="Riley R."/>
            <person name="Tritt A."/>
            <person name="Adam C."/>
            <person name="Daum C."/>
            <person name="Floudas D."/>
            <person name="Sun H."/>
            <person name="Yadav J.S."/>
            <person name="Pangilinan J."/>
            <person name="Larsson K.H."/>
            <person name="Matsuura K."/>
            <person name="Barry K."/>
            <person name="Labutti K."/>
            <person name="Kuo R."/>
            <person name="Ohm R.A."/>
            <person name="Bhattacharya S.S."/>
            <person name="Shirouzu T."/>
            <person name="Yoshinaga Y."/>
            <person name="Martin F.M."/>
            <person name="Grigoriev I.V."/>
            <person name="Hibbett D.S."/>
        </authorList>
    </citation>
    <scope>NUCLEOTIDE SEQUENCE [LARGE SCALE GENOMIC DNA]</scope>
    <source>
        <strain evidence="1 2">CBS 109695</strain>
    </source>
</reference>